<evidence type="ECO:0000313" key="4">
    <source>
        <dbReference type="Proteomes" id="UP000186595"/>
    </source>
</evidence>
<dbReference type="Proteomes" id="UP000540485">
    <property type="component" value="Unassembled WGS sequence"/>
</dbReference>
<dbReference type="NCBIfam" id="TIGR03187">
    <property type="entry name" value="DGQHR"/>
    <property type="match status" value="1"/>
</dbReference>
<dbReference type="AlphaFoldDB" id="A0A1L4LFZ9"/>
<accession>A0A1L4LFZ9</accession>
<proteinExistence type="predicted"/>
<organism evidence="2">
    <name type="scientific">Escherichia coli</name>
    <dbReference type="NCBI Taxonomy" id="562"/>
    <lineage>
        <taxon>Bacteria</taxon>
        <taxon>Pseudomonadati</taxon>
        <taxon>Pseudomonadota</taxon>
        <taxon>Gammaproteobacteria</taxon>
        <taxon>Enterobacterales</taxon>
        <taxon>Enterobacteriaceae</taxon>
        <taxon>Escherichia</taxon>
    </lineage>
</organism>
<evidence type="ECO:0000313" key="1">
    <source>
        <dbReference type="EMBL" id="NYP87821.1"/>
    </source>
</evidence>
<dbReference type="EMBL" id="JABUPJ010000040">
    <property type="protein sequence ID" value="NYQ41264.1"/>
    <property type="molecule type" value="Genomic_DNA"/>
</dbReference>
<dbReference type="Proteomes" id="UP000186595">
    <property type="component" value="Unassembled WGS sequence"/>
</dbReference>
<dbReference type="InterPro" id="IPR017601">
    <property type="entry name" value="DGQHR-contain_dom"/>
</dbReference>
<gene>
    <name evidence="3" type="ORF">BMT50_05700</name>
    <name evidence="2" type="ORF">G4A38_22280</name>
    <name evidence="1" type="ORF">G4A47_21980</name>
</gene>
<dbReference type="CDD" id="cd16413">
    <property type="entry name" value="DGQHR_domain"/>
    <property type="match status" value="1"/>
</dbReference>
<reference evidence="3 4" key="1">
    <citation type="submission" date="2016-11" db="EMBL/GenBank/DDBJ databases">
        <title>Draft genome sequences of five Shigatoxin-producing Escherichia coli isolates harboring the new recently described Subtilase cytotoxin allelic variant subAB2-3.</title>
        <authorList>
            <person name="Tasara T."/>
            <person name="Fierz L."/>
            <person name="Klumpp J."/>
            <person name="Schmidt H."/>
            <person name="Stephan R."/>
        </authorList>
    </citation>
    <scope>NUCLEOTIDE SEQUENCE [LARGE SCALE GENOMIC DNA]</scope>
    <source>
        <strain evidence="3 4">453</strain>
    </source>
</reference>
<dbReference type="NCBIfam" id="NF041060">
    <property type="entry name" value="DpdB"/>
    <property type="match status" value="1"/>
</dbReference>
<protein>
    <submittedName>
        <fullName evidence="2">DGQHR domain-containing protein</fullName>
    </submittedName>
</protein>
<comment type="caution">
    <text evidence="2">The sequence shown here is derived from an EMBL/GenBank/DDBJ whole genome shotgun (WGS) entry which is preliminary data.</text>
</comment>
<dbReference type="RefSeq" id="WP_000006271.1">
    <property type="nucleotide sequence ID" value="NZ_BDRV01000015.1"/>
</dbReference>
<dbReference type="Pfam" id="PF14072">
    <property type="entry name" value="DndB"/>
    <property type="match status" value="1"/>
</dbReference>
<dbReference type="InterPro" id="IPR017642">
    <property type="entry name" value="DNA_S_mod_DndB"/>
</dbReference>
<dbReference type="Proteomes" id="UP000517067">
    <property type="component" value="Unassembled WGS sequence"/>
</dbReference>
<dbReference type="EMBL" id="MPGR01000001">
    <property type="protein sequence ID" value="OKB72303.1"/>
    <property type="molecule type" value="Genomic_DNA"/>
</dbReference>
<evidence type="ECO:0000313" key="2">
    <source>
        <dbReference type="EMBL" id="NYQ41264.1"/>
    </source>
</evidence>
<evidence type="ECO:0000313" key="3">
    <source>
        <dbReference type="EMBL" id="OKB72303.1"/>
    </source>
</evidence>
<reference evidence="2 5" key="2">
    <citation type="journal article" date="2020" name="J. Appl. Microbiol.">
        <title>Genetic characterization of Shigatoxigenic and enteropathogenic Escherichia coli O80:H2 from diarrheic and septicemic calves and relatedness to human Shigatoxigenic E. coli O80:H2.</title>
        <authorList>
            <person name="Habets A."/>
            <person name="Crombe F."/>
            <person name="Nakamura K."/>
            <person name="Guerin V."/>
            <person name="De Rauw K."/>
            <person name="Pierard D."/>
            <person name="Saulmont M."/>
            <person name="Hayashi T."/>
            <person name="Mainil J.G."/>
            <person name="Thiry D."/>
        </authorList>
    </citation>
    <scope>NUCLEOTIDE SEQUENCE [LARGE SCALE GENOMIC DNA]</scope>
    <source>
        <strain evidence="2">EH3306</strain>
        <strain evidence="1 5">EH3307</strain>
    </source>
</reference>
<dbReference type="EMBL" id="JABUPU010000042">
    <property type="protein sequence ID" value="NYP87821.1"/>
    <property type="molecule type" value="Genomic_DNA"/>
</dbReference>
<evidence type="ECO:0000313" key="5">
    <source>
        <dbReference type="Proteomes" id="UP000517067"/>
    </source>
</evidence>
<name>A0A1L4LFZ9_ECOLX</name>
<sequence>MSEYRVPALRIRQGEERQLYSLAIEGKQISKIAAISRIRRGEESLVGYQRPEVRNHIREIQRYIESKNPMIPNPVIIAFDKRVRFEPLTDNGDMGHLVIPFSEDKDFEKPGFIVDGQQRTAALRDAEIDSFMMPVSAFIANDAEEQREQFMLVNSTKPLPKTLLYELAPHTHGRLPSDLQMRKFPSLLAQRLNFGEGPLAGRIKTATNPDGVIADNSMIKMIDASLREGALYRFRDPATGLGDEGKMVKLLNNFWSAVETVFTDDWDKKPRYSRLLHGVGILALGSLMDEIDQVHQDYKGEPGWTEIPSYTRFVEELNRIKPLCAWSGGVWNFGTDIDGQPIVRKWNELQNLSKDISLVTDFLVMNYIKAVNADINT</sequence>